<dbReference type="Gene3D" id="1.10.10.10">
    <property type="entry name" value="Winged helix-like DNA-binding domain superfamily/Winged helix DNA-binding domain"/>
    <property type="match status" value="1"/>
</dbReference>
<dbReference type="InterPro" id="IPR036388">
    <property type="entry name" value="WH-like_DNA-bd_sf"/>
</dbReference>
<dbReference type="SUPFAM" id="SSF88659">
    <property type="entry name" value="Sigma3 and sigma4 domains of RNA polymerase sigma factors"/>
    <property type="match status" value="1"/>
</dbReference>
<dbReference type="NCBIfam" id="NF007214">
    <property type="entry name" value="PRK09636.1"/>
    <property type="match status" value="1"/>
</dbReference>
<evidence type="ECO:0000259" key="7">
    <source>
        <dbReference type="Pfam" id="PF08281"/>
    </source>
</evidence>
<dbReference type="InterPro" id="IPR013325">
    <property type="entry name" value="RNA_pol_sigma_r2"/>
</dbReference>
<accession>A0A543DJ81</accession>
<dbReference type="Gene3D" id="1.10.1740.10">
    <property type="match status" value="1"/>
</dbReference>
<dbReference type="RefSeq" id="WP_142057560.1">
    <property type="nucleotide sequence ID" value="NZ_VFPA01000003.1"/>
</dbReference>
<dbReference type="InterPro" id="IPR052704">
    <property type="entry name" value="ECF_Sigma-70_Domain"/>
</dbReference>
<keyword evidence="4" id="KW-0731">Sigma factor</keyword>
<keyword evidence="5" id="KW-0804">Transcription</keyword>
<reference evidence="8 9" key="1">
    <citation type="submission" date="2019-06" db="EMBL/GenBank/DDBJ databases">
        <title>Sequencing the genomes of 1000 actinobacteria strains.</title>
        <authorList>
            <person name="Klenk H.-P."/>
        </authorList>
    </citation>
    <scope>NUCLEOTIDE SEQUENCE [LARGE SCALE GENOMIC DNA]</scope>
    <source>
        <strain evidence="8 9">DSM 45301</strain>
    </source>
</reference>
<dbReference type="Pfam" id="PF08281">
    <property type="entry name" value="Sigma70_r4_2"/>
    <property type="match status" value="1"/>
</dbReference>
<keyword evidence="9" id="KW-1185">Reference proteome</keyword>
<evidence type="ECO:0000256" key="5">
    <source>
        <dbReference type="ARBA" id="ARBA00023163"/>
    </source>
</evidence>
<comment type="caution">
    <text evidence="8">The sequence shown here is derived from an EMBL/GenBank/DDBJ whole genome shotgun (WGS) entry which is preliminary data.</text>
</comment>
<evidence type="ECO:0000256" key="3">
    <source>
        <dbReference type="ARBA" id="ARBA00023015"/>
    </source>
</evidence>
<dbReference type="PANTHER" id="PTHR30173:SF36">
    <property type="entry name" value="ECF RNA POLYMERASE SIGMA FACTOR SIGJ"/>
    <property type="match status" value="1"/>
</dbReference>
<dbReference type="PANTHER" id="PTHR30173">
    <property type="entry name" value="SIGMA 19 FACTOR"/>
    <property type="match status" value="1"/>
</dbReference>
<dbReference type="SUPFAM" id="SSF54427">
    <property type="entry name" value="NTF2-like"/>
    <property type="match status" value="1"/>
</dbReference>
<dbReference type="GO" id="GO:0003677">
    <property type="term" value="F:DNA binding"/>
    <property type="evidence" value="ECO:0007669"/>
    <property type="project" value="InterPro"/>
</dbReference>
<feature type="domain" description="RNA polymerase sigma factor 70 region 4 type 2" evidence="7">
    <location>
        <begin position="111"/>
        <end position="160"/>
    </location>
</feature>
<dbReference type="AlphaFoldDB" id="A0A543DJ81"/>
<name>A0A543DJ81_9PSEU</name>
<dbReference type="InterPro" id="IPR013249">
    <property type="entry name" value="RNA_pol_sigma70_r4_t2"/>
</dbReference>
<dbReference type="OrthoDB" id="3211555at2"/>
<dbReference type="GO" id="GO:0006352">
    <property type="term" value="P:DNA-templated transcription initiation"/>
    <property type="evidence" value="ECO:0007669"/>
    <property type="project" value="InterPro"/>
</dbReference>
<evidence type="ECO:0000256" key="1">
    <source>
        <dbReference type="ARBA" id="ARBA00010641"/>
    </source>
</evidence>
<dbReference type="Proteomes" id="UP000315677">
    <property type="component" value="Unassembled WGS sequence"/>
</dbReference>
<dbReference type="InterPro" id="IPR007627">
    <property type="entry name" value="RNA_pol_sigma70_r2"/>
</dbReference>
<evidence type="ECO:0000256" key="2">
    <source>
        <dbReference type="ARBA" id="ARBA00011344"/>
    </source>
</evidence>
<dbReference type="InterPro" id="IPR013324">
    <property type="entry name" value="RNA_pol_sigma_r3/r4-like"/>
</dbReference>
<evidence type="ECO:0000313" key="8">
    <source>
        <dbReference type="EMBL" id="TQM09398.1"/>
    </source>
</evidence>
<evidence type="ECO:0000256" key="4">
    <source>
        <dbReference type="ARBA" id="ARBA00023082"/>
    </source>
</evidence>
<dbReference type="Pfam" id="PF04542">
    <property type="entry name" value="Sigma70_r2"/>
    <property type="match status" value="1"/>
</dbReference>
<comment type="similarity">
    <text evidence="1">Belongs to the sigma-70 factor family. ECF subfamily.</text>
</comment>
<sequence>MPTDELVFEEHRAHLVRVGYRITGSVSDAEDAVQEAWLRLAGLDTDGRAAIRDERAWLTTVVGRLCLDRLRSAAARRERYVGPWLPEPLLTGDDPDEPLSAVVRDEGVRMAAMVVLERLTPPQRVAFVLHEALALPYADIADVLGCPEATARQHAARARRIVADADPPPRASTAEQHSVIGKFADAIARGDSAALVELLHPDAVYVADSGGRSKAARRTIVGAEKVARLLLGLLDLYGADLLAGWTPVMVNGELGIRSPAFADVAAGAAVLSLRDGRIAAIYQVVDPEKLGQ</sequence>
<dbReference type="InterPro" id="IPR014284">
    <property type="entry name" value="RNA_pol_sigma-70_dom"/>
</dbReference>
<dbReference type="InterPro" id="IPR032710">
    <property type="entry name" value="NTF2-like_dom_sf"/>
</dbReference>
<dbReference type="EMBL" id="VFPA01000003">
    <property type="protein sequence ID" value="TQM09398.1"/>
    <property type="molecule type" value="Genomic_DNA"/>
</dbReference>
<organism evidence="8 9">
    <name type="scientific">Pseudonocardia kunmingensis</name>
    <dbReference type="NCBI Taxonomy" id="630975"/>
    <lineage>
        <taxon>Bacteria</taxon>
        <taxon>Bacillati</taxon>
        <taxon>Actinomycetota</taxon>
        <taxon>Actinomycetes</taxon>
        <taxon>Pseudonocardiales</taxon>
        <taxon>Pseudonocardiaceae</taxon>
        <taxon>Pseudonocardia</taxon>
    </lineage>
</organism>
<dbReference type="NCBIfam" id="TIGR02937">
    <property type="entry name" value="sigma70-ECF"/>
    <property type="match status" value="1"/>
</dbReference>
<evidence type="ECO:0000259" key="6">
    <source>
        <dbReference type="Pfam" id="PF04542"/>
    </source>
</evidence>
<dbReference type="Gene3D" id="3.10.450.50">
    <property type="match status" value="1"/>
</dbReference>
<keyword evidence="3" id="KW-0805">Transcription regulation</keyword>
<dbReference type="SUPFAM" id="SSF88946">
    <property type="entry name" value="Sigma2 domain of RNA polymerase sigma factors"/>
    <property type="match status" value="1"/>
</dbReference>
<proteinExistence type="inferred from homology"/>
<feature type="domain" description="RNA polymerase sigma-70 region 2" evidence="6">
    <location>
        <begin position="8"/>
        <end position="74"/>
    </location>
</feature>
<comment type="subunit">
    <text evidence="2">Interacts transiently with the RNA polymerase catalytic core formed by RpoA, RpoB, RpoC and RpoZ (2 alpha, 1 beta, 1 beta' and 1 omega subunit) to form the RNA polymerase holoenzyme that can initiate transcription.</text>
</comment>
<evidence type="ECO:0000313" key="9">
    <source>
        <dbReference type="Proteomes" id="UP000315677"/>
    </source>
</evidence>
<dbReference type="GO" id="GO:0016987">
    <property type="term" value="F:sigma factor activity"/>
    <property type="evidence" value="ECO:0007669"/>
    <property type="project" value="UniProtKB-KW"/>
</dbReference>
<gene>
    <name evidence="8" type="ORF">FB558_5157</name>
</gene>
<protein>
    <submittedName>
        <fullName evidence="8">RNA polymerase sigma-70 factor (ECF subfamily)</fullName>
    </submittedName>
</protein>